<protein>
    <submittedName>
        <fullName evidence="1">Uncharacterized protein</fullName>
    </submittedName>
</protein>
<dbReference type="Proteomes" id="UP000269396">
    <property type="component" value="Unassembled WGS sequence"/>
</dbReference>
<gene>
    <name evidence="1" type="ORF">SMTD_LOCUS9881</name>
</gene>
<reference evidence="1 2" key="1">
    <citation type="submission" date="2018-11" db="EMBL/GenBank/DDBJ databases">
        <authorList>
            <consortium name="Pathogen Informatics"/>
        </authorList>
    </citation>
    <scope>NUCLEOTIDE SEQUENCE [LARGE SCALE GENOMIC DNA]</scope>
    <source>
        <strain>Denwood</strain>
        <strain evidence="2">Zambia</strain>
    </source>
</reference>
<sequence length="195" mass="22054">MSTDKRKYVKDLAMMAEKTAREGNMRKLYDTTKKLSGNYRKPGRPVKSKEGKVITNVEEQRNRLVEHFKELLNKPAPLNPTNIETAPTDLPIDVGPQTIEEISMAIRQIKSGKAAGLDNIPKADVEVTARILHILINMIWDEEQVPTDWKGLLVKIPKKGGLSKYENYTGITLLSIPEKVFNRVLLNRMEDSVDA</sequence>
<accession>A0A183P695</accession>
<proteinExistence type="predicted"/>
<organism evidence="1 2">
    <name type="scientific">Schistosoma mattheei</name>
    <dbReference type="NCBI Taxonomy" id="31246"/>
    <lineage>
        <taxon>Eukaryota</taxon>
        <taxon>Metazoa</taxon>
        <taxon>Spiralia</taxon>
        <taxon>Lophotrochozoa</taxon>
        <taxon>Platyhelminthes</taxon>
        <taxon>Trematoda</taxon>
        <taxon>Digenea</taxon>
        <taxon>Strigeidida</taxon>
        <taxon>Schistosomatoidea</taxon>
        <taxon>Schistosomatidae</taxon>
        <taxon>Schistosoma</taxon>
    </lineage>
</organism>
<evidence type="ECO:0000313" key="1">
    <source>
        <dbReference type="EMBL" id="VDP51962.1"/>
    </source>
</evidence>
<dbReference type="AlphaFoldDB" id="A0A183P695"/>
<dbReference type="PANTHER" id="PTHR19446">
    <property type="entry name" value="REVERSE TRANSCRIPTASES"/>
    <property type="match status" value="1"/>
</dbReference>
<evidence type="ECO:0000313" key="2">
    <source>
        <dbReference type="Proteomes" id="UP000269396"/>
    </source>
</evidence>
<keyword evidence="2" id="KW-1185">Reference proteome</keyword>
<dbReference type="EMBL" id="UZAL01030072">
    <property type="protein sequence ID" value="VDP51962.1"/>
    <property type="molecule type" value="Genomic_DNA"/>
</dbReference>
<name>A0A183P695_9TREM</name>